<dbReference type="Ensembl" id="ENSSRHT00000051547.1">
    <property type="protein sequence ID" value="ENSSRHP00000050133.1"/>
    <property type="gene ID" value="ENSSRHG00000021322.1"/>
</dbReference>
<evidence type="ECO:0000256" key="58">
    <source>
        <dbReference type="SAM" id="MobiDB-lite"/>
    </source>
</evidence>
<keyword evidence="27" id="KW-0413">Isomerase</keyword>
<reference evidence="62" key="2">
    <citation type="submission" date="2025-09" db="UniProtKB">
        <authorList>
            <consortium name="Ensembl"/>
        </authorList>
    </citation>
    <scope>IDENTIFICATION</scope>
</reference>
<dbReference type="PROSITE" id="PS00211">
    <property type="entry name" value="ABC_TRANSPORTER_1"/>
    <property type="match status" value="1"/>
</dbReference>
<evidence type="ECO:0000256" key="36">
    <source>
        <dbReference type="ARBA" id="ARBA00044653"/>
    </source>
</evidence>
<comment type="catalytic activity">
    <reaction evidence="35">
        <text>ATP + H2O + closed Cl(-) channel = ADP + phosphate + open Cl(-) channel.</text>
        <dbReference type="EC" id="5.6.1.6"/>
    </reaction>
</comment>
<evidence type="ECO:0000256" key="30">
    <source>
        <dbReference type="ARBA" id="ARBA00024220"/>
    </source>
</evidence>
<dbReference type="InterPro" id="IPR003439">
    <property type="entry name" value="ABC_transporter-like_ATP-bd"/>
</dbReference>
<feature type="transmembrane region" description="Helical" evidence="59">
    <location>
        <begin position="321"/>
        <end position="342"/>
    </location>
</feature>
<evidence type="ECO:0000256" key="54">
    <source>
        <dbReference type="ARBA" id="ARBA00052647"/>
    </source>
</evidence>
<dbReference type="GO" id="GO:0006869">
    <property type="term" value="P:lipid transport"/>
    <property type="evidence" value="ECO:0007669"/>
    <property type="project" value="UniProtKB-KW"/>
</dbReference>
<comment type="catalytic activity">
    <reaction evidence="37">
        <text>dehydroepiandrosterone 3-sulfate(in) + ATP + H2O = dehydroepiandrosterone 3-sulfate(out) + ADP + phosphate + H(+)</text>
        <dbReference type="Rhea" id="RHEA:61364"/>
        <dbReference type="ChEBI" id="CHEBI:15377"/>
        <dbReference type="ChEBI" id="CHEBI:15378"/>
        <dbReference type="ChEBI" id="CHEBI:30616"/>
        <dbReference type="ChEBI" id="CHEBI:43474"/>
        <dbReference type="ChEBI" id="CHEBI:57905"/>
        <dbReference type="ChEBI" id="CHEBI:456216"/>
    </reaction>
    <physiologicalReaction direction="left-to-right" evidence="37">
        <dbReference type="Rhea" id="RHEA:61365"/>
    </physiologicalReaction>
</comment>
<evidence type="ECO:0000256" key="22">
    <source>
        <dbReference type="ARBA" id="ARBA00023065"/>
    </source>
</evidence>
<evidence type="ECO:0000256" key="42">
    <source>
        <dbReference type="ARBA" id="ARBA00048778"/>
    </source>
</evidence>
<evidence type="ECO:0000256" key="23">
    <source>
        <dbReference type="ARBA" id="ARBA00023136"/>
    </source>
</evidence>
<name>A0A673JIX9_9TELE</name>
<comment type="catalytic activity">
    <reaction evidence="29">
        <text>chloride(in) = chloride(out)</text>
        <dbReference type="Rhea" id="RHEA:29823"/>
        <dbReference type="ChEBI" id="CHEBI:17996"/>
    </reaction>
</comment>
<gene>
    <name evidence="62" type="primary">LOC107706621</name>
</gene>
<feature type="transmembrane region" description="Helical" evidence="59">
    <location>
        <begin position="92"/>
        <end position="114"/>
    </location>
</feature>
<comment type="catalytic activity">
    <reaction evidence="50">
        <text>3',5'-cyclic AMP(in) + ATP + H2O = 3',5'-cyclic AMP(out) + ADP + phosphate + H(+)</text>
        <dbReference type="Rhea" id="RHEA:66184"/>
        <dbReference type="ChEBI" id="CHEBI:15377"/>
        <dbReference type="ChEBI" id="CHEBI:15378"/>
        <dbReference type="ChEBI" id="CHEBI:30616"/>
        <dbReference type="ChEBI" id="CHEBI:43474"/>
        <dbReference type="ChEBI" id="CHEBI:58165"/>
        <dbReference type="ChEBI" id="CHEBI:456216"/>
    </reaction>
    <physiologicalReaction direction="left-to-right" evidence="50">
        <dbReference type="Rhea" id="RHEA:66185"/>
    </physiologicalReaction>
</comment>
<evidence type="ECO:0000256" key="49">
    <source>
        <dbReference type="ARBA" id="ARBA00051304"/>
    </source>
</evidence>
<dbReference type="EC" id="5.6.1.6" evidence="9"/>
<evidence type="ECO:0000256" key="14">
    <source>
        <dbReference type="ARBA" id="ARBA00022692"/>
    </source>
</evidence>
<evidence type="ECO:0000256" key="51">
    <source>
        <dbReference type="ARBA" id="ARBA00051624"/>
    </source>
</evidence>
<evidence type="ECO:0000256" key="52">
    <source>
        <dbReference type="ARBA" id="ARBA00051844"/>
    </source>
</evidence>
<dbReference type="PANTHER" id="PTHR24223">
    <property type="entry name" value="ATP-BINDING CASSETTE SUB-FAMILY C"/>
    <property type="match status" value="1"/>
</dbReference>
<feature type="transmembrane region" description="Helical" evidence="59">
    <location>
        <begin position="725"/>
        <end position="749"/>
    </location>
</feature>
<evidence type="ECO:0000256" key="6">
    <source>
        <dbReference type="ARBA" id="ARBA00004554"/>
    </source>
</evidence>
<dbReference type="InterPro" id="IPR011527">
    <property type="entry name" value="ABC1_TM_dom"/>
</dbReference>
<feature type="transmembrane region" description="Helical" evidence="59">
    <location>
        <begin position="821"/>
        <end position="840"/>
    </location>
</feature>
<evidence type="ECO:0000256" key="39">
    <source>
        <dbReference type="ARBA" id="ARBA00047576"/>
    </source>
</evidence>
<dbReference type="InterPro" id="IPR003593">
    <property type="entry name" value="AAA+_ATPase"/>
</dbReference>
<keyword evidence="23 59" id="KW-0472">Membrane</keyword>
<comment type="cofactor">
    <cofactor evidence="1">
        <name>Mg(2+)</name>
        <dbReference type="ChEBI" id="CHEBI:18420"/>
    </cofactor>
</comment>
<comment type="catalytic activity">
    <reaction evidence="38">
        <text>leukotriene C4(in) + ATP + H2O = leukotriene C4(out) + ADP + phosphate + H(+)</text>
        <dbReference type="Rhea" id="RHEA:38963"/>
        <dbReference type="ChEBI" id="CHEBI:15377"/>
        <dbReference type="ChEBI" id="CHEBI:15378"/>
        <dbReference type="ChEBI" id="CHEBI:30616"/>
        <dbReference type="ChEBI" id="CHEBI:43474"/>
        <dbReference type="ChEBI" id="CHEBI:57973"/>
        <dbReference type="ChEBI" id="CHEBI:456216"/>
    </reaction>
    <physiologicalReaction direction="left-to-right" evidence="38">
        <dbReference type="Rhea" id="RHEA:38964"/>
    </physiologicalReaction>
</comment>
<evidence type="ECO:0000256" key="10">
    <source>
        <dbReference type="ARBA" id="ARBA00016668"/>
    </source>
</evidence>
<evidence type="ECO:0000256" key="50">
    <source>
        <dbReference type="ARBA" id="ARBA00051604"/>
    </source>
</evidence>
<evidence type="ECO:0000256" key="9">
    <source>
        <dbReference type="ARBA" id="ARBA00012195"/>
    </source>
</evidence>
<comment type="catalytic activity">
    <reaction evidence="45">
        <text>prostaglandin E1(in) + ATP + H2O = prostaglandin E1(out) + ADP + phosphate + H(+)</text>
        <dbReference type="Rhea" id="RHEA:66392"/>
        <dbReference type="ChEBI" id="CHEBI:15377"/>
        <dbReference type="ChEBI" id="CHEBI:15378"/>
        <dbReference type="ChEBI" id="CHEBI:30616"/>
        <dbReference type="ChEBI" id="CHEBI:43474"/>
        <dbReference type="ChEBI" id="CHEBI:57397"/>
        <dbReference type="ChEBI" id="CHEBI:456216"/>
    </reaction>
    <physiologicalReaction direction="left-to-right" evidence="45">
        <dbReference type="Rhea" id="RHEA:66393"/>
    </physiologicalReaction>
</comment>
<dbReference type="PROSITE" id="PS50893">
    <property type="entry name" value="ABC_TRANSPORTER_2"/>
    <property type="match status" value="2"/>
</dbReference>
<dbReference type="Gene3D" id="3.40.50.300">
    <property type="entry name" value="P-loop containing nucleotide triphosphate hydrolases"/>
    <property type="match status" value="3"/>
</dbReference>
<evidence type="ECO:0000256" key="31">
    <source>
        <dbReference type="ARBA" id="ARBA00029720"/>
    </source>
</evidence>
<evidence type="ECO:0000256" key="20">
    <source>
        <dbReference type="ARBA" id="ARBA00022989"/>
    </source>
</evidence>
<comment type="catalytic activity">
    <reaction evidence="55">
        <text>3',5'-cyclic GMP(in) + ATP + H2O = 3',5'-cyclic GMP(out) + ADP + phosphate + H(+)</text>
        <dbReference type="Rhea" id="RHEA:66188"/>
        <dbReference type="ChEBI" id="CHEBI:15377"/>
        <dbReference type="ChEBI" id="CHEBI:15378"/>
        <dbReference type="ChEBI" id="CHEBI:30616"/>
        <dbReference type="ChEBI" id="CHEBI:43474"/>
        <dbReference type="ChEBI" id="CHEBI:57746"/>
        <dbReference type="ChEBI" id="CHEBI:456216"/>
    </reaction>
    <physiologicalReaction direction="left-to-right" evidence="55">
        <dbReference type="Rhea" id="RHEA:66189"/>
    </physiologicalReaction>
</comment>
<comment type="catalytic activity">
    <reaction evidence="39">
        <text>17beta-estradiol 17-O-(beta-D-glucuronate)(in) + ATP + H2O = 17beta-estradiol 17-O-(beta-D-glucuronate)(out) + ADP + phosphate + H(+)</text>
        <dbReference type="Rhea" id="RHEA:60128"/>
        <dbReference type="ChEBI" id="CHEBI:15377"/>
        <dbReference type="ChEBI" id="CHEBI:15378"/>
        <dbReference type="ChEBI" id="CHEBI:30616"/>
        <dbReference type="ChEBI" id="CHEBI:43474"/>
        <dbReference type="ChEBI" id="CHEBI:82961"/>
        <dbReference type="ChEBI" id="CHEBI:456216"/>
    </reaction>
    <physiologicalReaction direction="left-to-right" evidence="39">
        <dbReference type="Rhea" id="RHEA:60129"/>
    </physiologicalReaction>
</comment>
<comment type="catalytic activity">
    <reaction evidence="36">
        <text>hydrogencarbonate(in) = hydrogencarbonate(out)</text>
        <dbReference type="Rhea" id="RHEA:28695"/>
        <dbReference type="ChEBI" id="CHEBI:17544"/>
    </reaction>
</comment>
<dbReference type="GO" id="GO:0055038">
    <property type="term" value="C:recycling endosome membrane"/>
    <property type="evidence" value="ECO:0007669"/>
    <property type="project" value="UniProtKB-SubCell"/>
</dbReference>
<evidence type="ECO:0000256" key="29">
    <source>
        <dbReference type="ARBA" id="ARBA00024167"/>
    </source>
</evidence>
<evidence type="ECO:0000256" key="7">
    <source>
        <dbReference type="ARBA" id="ARBA00009118"/>
    </source>
</evidence>
<dbReference type="PANTHER" id="PTHR24223:SF357">
    <property type="entry name" value="ATP-BINDING CASSETTE SUB-FAMILY C MEMBER 4"/>
    <property type="match status" value="1"/>
</dbReference>
<dbReference type="GO" id="GO:0005789">
    <property type="term" value="C:endoplasmic reticulum membrane"/>
    <property type="evidence" value="ECO:0007669"/>
    <property type="project" value="UniProtKB-SubCell"/>
</dbReference>
<feature type="region of interest" description="Disordered" evidence="58">
    <location>
        <begin position="598"/>
        <end position="650"/>
    </location>
</feature>
<comment type="catalytic activity">
    <reaction evidence="41">
        <text>urate(in) + ATP + H2O = urate(out) + ADP + phosphate + H(+)</text>
        <dbReference type="Rhea" id="RHEA:16461"/>
        <dbReference type="ChEBI" id="CHEBI:15377"/>
        <dbReference type="ChEBI" id="CHEBI:15378"/>
        <dbReference type="ChEBI" id="CHEBI:17775"/>
        <dbReference type="ChEBI" id="CHEBI:30616"/>
        <dbReference type="ChEBI" id="CHEBI:43474"/>
        <dbReference type="ChEBI" id="CHEBI:456216"/>
    </reaction>
    <physiologicalReaction direction="left-to-right" evidence="41">
        <dbReference type="Rhea" id="RHEA:16462"/>
    </physiologicalReaction>
</comment>
<keyword evidence="28" id="KW-0407">Ion channel</keyword>
<dbReference type="FunFam" id="1.20.1560.10:FF:000027">
    <property type="entry name" value="ATP-binding cassette subfamily C member 4"/>
    <property type="match status" value="1"/>
</dbReference>
<evidence type="ECO:0000256" key="44">
    <source>
        <dbReference type="ARBA" id="ARBA00050626"/>
    </source>
</evidence>
<dbReference type="InterPro" id="IPR017871">
    <property type="entry name" value="ABC_transporter-like_CS"/>
</dbReference>
<dbReference type="FunFam" id="3.40.50.300:FF:000163">
    <property type="entry name" value="Multidrug resistance-associated protein member 4"/>
    <property type="match status" value="1"/>
</dbReference>
<dbReference type="GO" id="GO:0008559">
    <property type="term" value="F:ABC-type xenobiotic transporter activity"/>
    <property type="evidence" value="ECO:0007669"/>
    <property type="project" value="UniProtKB-EC"/>
</dbReference>
<sequence length="1270" mass="143112">MEPIKKDAKSNPSATANLFSQVFFWWLNPLFRIGSKRRLEEDDMYKVLPEDGSKRLGEELQSYWDQEVEKATKELRTPKLTKAIIRCYWRSYAVLGVFTLIEEVIKVIQPVFLGKLIQYFERSEPDNMAALYEAYGYAAGISLSALGLALLHHLYFYHVQRAGMKIRIAMCHMIYKKALCLSATAMGQTTTGQIVNLLSNDVNKFDELTIFLHYLWMGPLQAAAVIGLLWQEVGASCLAGIAVLIFLMPLQTMFGKLFSKYRSKTAAFTDSRIRTMNEVVSGIRIIKMYAWEKPFAALVNDVRRKEISKIMSSSYLRGLNMASFFTANKIILFVTFTVYVLVGNKISASRVFVVVSLYSAIRLTVTLFFPAAIEKVSESVISIRRIKKFLLLDELVKSHVPLTQEDKKEVSVEIQDLICYWDKSIDAPTLQNVSFTVKPGQLLAVIGPVGAGKSSLLSTVLGELPAEKGVVKVKGELTYIYIYIYIMKTYFVRKDFSVLFDFATYLLLSVGFRAVYQDADIYLLDDPLSAVDAEVGRHLFEQCICGILKDKPRILVTHQLQYLKAANQILVLKEGHMVARGTYSELLRSGVDFTSLLKKDEEEEGEKGEAPRSPRSRTLSQNSVRSHSSSVLSVKDESDQLPAEPVHTVAEETRTEGTIGLHMYWKYFRAGANVLMLILLVLLNLATEQEKLDFSSSNISSTIGTNGTFGTNTTQELNLDFYLGIYAGLTGATVIFGFMRFLIMFNALVNSAETLHNRMFNSILRTPVRFFDINPIGRILNRFAKDIGHLDSLLPWTFVDFIQVFLQIIGVIAVASSVIPWILIPVIPLLIAFLFLRRYFLRTSRDVKRIESTTRSPVFSHLSSSLQGLWTIRAFKAEERFQQTFDAHQDLHSEAWFLFLTTSRWFAVRLDGMCSVFVTITAFGCLLLKDNVGLALSYAVTLMGMFQWGVRQSAEVENLMTSVERVVEYTELESEAPWETQKRPPPDWPNRGLITFDRVNFSYSSDGPVVLKNISAMFRPREKVGIVGRTGAGKSSLISALFRLMEPEGKILVDGVLTSEIGLHDLRQKMSIIPQDPVLFTGTMRKNLDPFSQHSDHDLWNALKEVQLKAAVEELPAKLETELAESGSNFSVGQRQLVCLARAILRKNRILIIDEATANVDPRTDELIQKTIRAKFKECTVLTIAHRLNTIIDSDRILVLDAGRIHEYDAPHVLLQNQNGIFYKMVQQTGKAEAASLLQTAKQVSRALHIALNGFATTRDGSLVIFETAL</sequence>
<evidence type="ECO:0000256" key="33">
    <source>
        <dbReference type="ARBA" id="ARBA00033163"/>
    </source>
</evidence>
<evidence type="ECO:0000256" key="47">
    <source>
        <dbReference type="ARBA" id="ARBA00051151"/>
    </source>
</evidence>
<evidence type="ECO:0000256" key="59">
    <source>
        <dbReference type="SAM" id="Phobius"/>
    </source>
</evidence>
<dbReference type="EC" id="7.6.2.2" evidence="8"/>
<evidence type="ECO:0000256" key="45">
    <source>
        <dbReference type="ARBA" id="ARBA00050718"/>
    </source>
</evidence>
<feature type="transmembrane region" description="Helical" evidence="59">
    <location>
        <begin position="351"/>
        <end position="373"/>
    </location>
</feature>
<evidence type="ECO:0000256" key="57">
    <source>
        <dbReference type="ARBA" id="ARBA00082792"/>
    </source>
</evidence>
<dbReference type="CDD" id="cd03244">
    <property type="entry name" value="ABCC_MRP_domain2"/>
    <property type="match status" value="1"/>
</dbReference>
<keyword evidence="16" id="KW-0967">Endosome</keyword>
<dbReference type="InterPro" id="IPR027417">
    <property type="entry name" value="P-loop_NTPase"/>
</dbReference>
<comment type="catalytic activity">
    <reaction evidence="43">
        <text>tauroursodeoxycholate(in) + glutathione(in) + ATP + H2O = tauroursodeoxycholate(out) + glutathione(out) + ADP + phosphate + H(+)</text>
        <dbReference type="Rhea" id="RHEA:66420"/>
        <dbReference type="ChEBI" id="CHEBI:15377"/>
        <dbReference type="ChEBI" id="CHEBI:15378"/>
        <dbReference type="ChEBI" id="CHEBI:30616"/>
        <dbReference type="ChEBI" id="CHEBI:43474"/>
        <dbReference type="ChEBI" id="CHEBI:57925"/>
        <dbReference type="ChEBI" id="CHEBI:132028"/>
        <dbReference type="ChEBI" id="CHEBI:456216"/>
    </reaction>
    <physiologicalReaction direction="left-to-right" evidence="43">
        <dbReference type="Rhea" id="RHEA:66421"/>
    </physiologicalReaction>
</comment>
<dbReference type="GO" id="GO:0005260">
    <property type="term" value="F:intracellularly ATP-gated chloride channel activity"/>
    <property type="evidence" value="ECO:0007669"/>
    <property type="project" value="UniProtKB-EC"/>
</dbReference>
<evidence type="ECO:0000256" key="2">
    <source>
        <dbReference type="ARBA" id="ARBA00004195"/>
    </source>
</evidence>
<feature type="transmembrane region" description="Helical" evidence="59">
    <location>
        <begin position="496"/>
        <end position="516"/>
    </location>
</feature>
<evidence type="ECO:0000256" key="48">
    <source>
        <dbReference type="ARBA" id="ARBA00051287"/>
    </source>
</evidence>
<keyword evidence="24" id="KW-0869">Chloride channel</keyword>
<dbReference type="GO" id="GO:0016324">
    <property type="term" value="C:apical plasma membrane"/>
    <property type="evidence" value="ECO:0007669"/>
    <property type="project" value="UniProtKB-SubCell"/>
</dbReference>
<evidence type="ECO:0000256" key="27">
    <source>
        <dbReference type="ARBA" id="ARBA00023235"/>
    </source>
</evidence>
<dbReference type="AlphaFoldDB" id="A0A673JIX9"/>
<keyword evidence="63" id="KW-1185">Reference proteome</keyword>
<keyword evidence="20 59" id="KW-1133">Transmembrane helix</keyword>
<dbReference type="PRINTS" id="PR01851">
    <property type="entry name" value="CYSFIBREGLTR"/>
</dbReference>
<evidence type="ECO:0000256" key="15">
    <source>
        <dbReference type="ARBA" id="ARBA00022741"/>
    </source>
</evidence>
<evidence type="ECO:0000256" key="26">
    <source>
        <dbReference type="ARBA" id="ARBA00023214"/>
    </source>
</evidence>
<comment type="catalytic activity">
    <reaction evidence="46">
        <text>cholate(in) + glutathione(in) + ATP + H2O = cholate(out) + glutathione(out) + ADP + phosphate + H(+)</text>
        <dbReference type="Rhea" id="RHEA:66396"/>
        <dbReference type="ChEBI" id="CHEBI:15377"/>
        <dbReference type="ChEBI" id="CHEBI:15378"/>
        <dbReference type="ChEBI" id="CHEBI:29747"/>
        <dbReference type="ChEBI" id="CHEBI:30616"/>
        <dbReference type="ChEBI" id="CHEBI:43474"/>
        <dbReference type="ChEBI" id="CHEBI:57925"/>
        <dbReference type="ChEBI" id="CHEBI:456216"/>
    </reaction>
    <physiologicalReaction direction="left-to-right" evidence="46">
        <dbReference type="Rhea" id="RHEA:66397"/>
    </physiologicalReaction>
</comment>
<dbReference type="GO" id="GO:0034707">
    <property type="term" value="C:chloride channel complex"/>
    <property type="evidence" value="ECO:0007669"/>
    <property type="project" value="UniProtKB-KW"/>
</dbReference>
<comment type="catalytic activity">
    <reaction evidence="47">
        <text>leukotriene B4(in) + ATP + H2O = leukotriene B4(out) + ADP + phosphate + H(+)</text>
        <dbReference type="Rhea" id="RHEA:66424"/>
        <dbReference type="ChEBI" id="CHEBI:15377"/>
        <dbReference type="ChEBI" id="CHEBI:15378"/>
        <dbReference type="ChEBI" id="CHEBI:30616"/>
        <dbReference type="ChEBI" id="CHEBI:43474"/>
        <dbReference type="ChEBI" id="CHEBI:57461"/>
        <dbReference type="ChEBI" id="CHEBI:456216"/>
    </reaction>
</comment>
<evidence type="ECO:0000259" key="60">
    <source>
        <dbReference type="PROSITE" id="PS50893"/>
    </source>
</evidence>
<keyword evidence="22" id="KW-0406">Ion transport</keyword>
<evidence type="ECO:0000256" key="56">
    <source>
        <dbReference type="ARBA" id="ARBA00062847"/>
    </source>
</evidence>
<dbReference type="GO" id="GO:0005524">
    <property type="term" value="F:ATP binding"/>
    <property type="evidence" value="ECO:0007669"/>
    <property type="project" value="UniProtKB-KW"/>
</dbReference>
<dbReference type="SMART" id="SM00382">
    <property type="entry name" value="AAA"/>
    <property type="match status" value="2"/>
</dbReference>
<evidence type="ECO:0000256" key="5">
    <source>
        <dbReference type="ARBA" id="ARBA00004520"/>
    </source>
</evidence>
<proteinExistence type="inferred from homology"/>
<evidence type="ECO:0000256" key="17">
    <source>
        <dbReference type="ARBA" id="ARBA00022824"/>
    </source>
</evidence>
<evidence type="ECO:0000256" key="40">
    <source>
        <dbReference type="ARBA" id="ARBA00048007"/>
    </source>
</evidence>
<comment type="catalytic activity">
    <reaction evidence="34">
        <text>ATP + H2O + xenobioticSide 1 = ADP + phosphate + xenobioticSide 2.</text>
        <dbReference type="EC" id="7.6.2.2"/>
    </reaction>
</comment>
<evidence type="ECO:0000256" key="35">
    <source>
        <dbReference type="ARBA" id="ARBA00034073"/>
    </source>
</evidence>
<comment type="catalytic activity">
    <reaction evidence="48">
        <text>prostaglandin E2(in) + ATP + H2O = prostaglandin E2(out) + ADP + phosphate + H(+)</text>
        <dbReference type="Rhea" id="RHEA:66388"/>
        <dbReference type="ChEBI" id="CHEBI:15377"/>
        <dbReference type="ChEBI" id="CHEBI:15378"/>
        <dbReference type="ChEBI" id="CHEBI:30616"/>
        <dbReference type="ChEBI" id="CHEBI:43474"/>
        <dbReference type="ChEBI" id="CHEBI:456216"/>
        <dbReference type="ChEBI" id="CHEBI:606564"/>
    </reaction>
    <physiologicalReaction direction="left-to-right" evidence="48">
        <dbReference type="Rhea" id="RHEA:66389"/>
    </physiologicalReaction>
</comment>
<evidence type="ECO:0000256" key="41">
    <source>
        <dbReference type="ARBA" id="ARBA00048665"/>
    </source>
</evidence>
<protein>
    <recommendedName>
        <fullName evidence="10">Cystic fibrosis transmembrane conductance regulator</fullName>
        <ecNumber evidence="9">5.6.1.6</ecNumber>
        <ecNumber evidence="8">7.6.2.2</ecNumber>
        <ecNumber evidence="30">7.6.2.3</ecNumber>
    </recommendedName>
    <alternativeName>
        <fullName evidence="31">ATP-binding cassette sub-family C member 7</fullName>
    </alternativeName>
    <alternativeName>
        <fullName evidence="32">Channel conductance-controlling ATPase</fullName>
    </alternativeName>
    <alternativeName>
        <fullName evidence="57">Multidrug resistance-associated protein 4</fullName>
    </alternativeName>
    <alternativeName>
        <fullName evidence="33">cAMP-dependent chloride channel</fullName>
    </alternativeName>
</protein>
<evidence type="ECO:0000256" key="1">
    <source>
        <dbReference type="ARBA" id="ARBA00001946"/>
    </source>
</evidence>
<dbReference type="Pfam" id="PF00005">
    <property type="entry name" value="ABC_tran"/>
    <property type="match status" value="2"/>
</dbReference>
<evidence type="ECO:0000256" key="55">
    <source>
        <dbReference type="ARBA" id="ARBA00052963"/>
    </source>
</evidence>
<evidence type="ECO:0000259" key="61">
    <source>
        <dbReference type="PROSITE" id="PS50929"/>
    </source>
</evidence>
<comment type="catalytic activity">
    <reaction evidence="53">
        <text>glycocholate(in) + glutathione(in) + ATP + H2O = glycocholate(out) + glutathione(out) + ADP + phosphate + H(+)</text>
        <dbReference type="Rhea" id="RHEA:66400"/>
        <dbReference type="ChEBI" id="CHEBI:15377"/>
        <dbReference type="ChEBI" id="CHEBI:15378"/>
        <dbReference type="ChEBI" id="CHEBI:29746"/>
        <dbReference type="ChEBI" id="CHEBI:30616"/>
        <dbReference type="ChEBI" id="CHEBI:43474"/>
        <dbReference type="ChEBI" id="CHEBI:57925"/>
        <dbReference type="ChEBI" id="CHEBI:456216"/>
    </reaction>
    <physiologicalReaction direction="left-to-right" evidence="53">
        <dbReference type="Rhea" id="RHEA:66401"/>
    </physiologicalReaction>
</comment>
<dbReference type="InterPro" id="IPR050173">
    <property type="entry name" value="ABC_transporter_C-like"/>
</dbReference>
<evidence type="ECO:0000256" key="28">
    <source>
        <dbReference type="ARBA" id="ARBA00023303"/>
    </source>
</evidence>
<comment type="catalytic activity">
    <reaction evidence="42">
        <text>ATP + H2O = ADP + phosphate + H(+)</text>
        <dbReference type="Rhea" id="RHEA:13065"/>
        <dbReference type="ChEBI" id="CHEBI:15377"/>
        <dbReference type="ChEBI" id="CHEBI:15378"/>
        <dbReference type="ChEBI" id="CHEBI:30616"/>
        <dbReference type="ChEBI" id="CHEBI:43474"/>
        <dbReference type="ChEBI" id="CHEBI:456216"/>
    </reaction>
    <physiologicalReaction direction="left-to-right" evidence="42">
        <dbReference type="Rhea" id="RHEA:13066"/>
    </physiologicalReaction>
</comment>
<evidence type="ECO:0000256" key="12">
    <source>
        <dbReference type="ARBA" id="ARBA00022475"/>
    </source>
</evidence>
<keyword evidence="15" id="KW-0547">Nucleotide-binding</keyword>
<dbReference type="GO" id="GO:0016887">
    <property type="term" value="F:ATP hydrolysis activity"/>
    <property type="evidence" value="ECO:0007669"/>
    <property type="project" value="InterPro"/>
</dbReference>
<evidence type="ECO:0000256" key="19">
    <source>
        <dbReference type="ARBA" id="ARBA00022967"/>
    </source>
</evidence>
<dbReference type="GO" id="GO:0015431">
    <property type="term" value="F:ABC-type glutathione S-conjugate transporter activity"/>
    <property type="evidence" value="ECO:0007669"/>
    <property type="project" value="UniProtKB-EC"/>
</dbReference>
<evidence type="ECO:0000256" key="32">
    <source>
        <dbReference type="ARBA" id="ARBA00031358"/>
    </source>
</evidence>
<evidence type="ECO:0000256" key="24">
    <source>
        <dbReference type="ARBA" id="ARBA00023173"/>
    </source>
</evidence>
<dbReference type="CDD" id="cd18593">
    <property type="entry name" value="ABC_6TM_MRP4_D1_like"/>
    <property type="match status" value="1"/>
</dbReference>
<evidence type="ECO:0000256" key="46">
    <source>
        <dbReference type="ARBA" id="ARBA00051057"/>
    </source>
</evidence>
<comment type="subcellular location">
    <subcellularLocation>
        <location evidence="3">Apical cell membrane</location>
        <topology evidence="3">Multi-pass membrane protein</topology>
    </subcellularLocation>
    <subcellularLocation>
        <location evidence="6">Basolateral cell membrane</location>
        <topology evidence="6">Multi-pass membrane protein</topology>
    </subcellularLocation>
    <subcellularLocation>
        <location evidence="5">Early endosome membrane</location>
        <topology evidence="5">Multi-pass membrane protein</topology>
    </subcellularLocation>
    <subcellularLocation>
        <location evidence="4">Endoplasmic reticulum membrane</location>
        <topology evidence="4">Multi-pass membrane protein</topology>
    </subcellularLocation>
    <subcellularLocation>
        <location evidence="2">Recycling endosome membrane</location>
        <topology evidence="2">Multi-pass membrane protein</topology>
    </subcellularLocation>
</comment>
<dbReference type="GO" id="GO:0016323">
    <property type="term" value="C:basolateral plasma membrane"/>
    <property type="evidence" value="ECO:0007669"/>
    <property type="project" value="UniProtKB-SubCell"/>
</dbReference>
<dbReference type="InterPro" id="IPR009147">
    <property type="entry name" value="CFTR/ABCC7"/>
</dbReference>
<comment type="catalytic activity">
    <reaction evidence="54">
        <text>glycodeoxycholate(in) + glutathione(in) + ATP + H2O = glycodeoxycholate(out) + glutathione(out) + ADP + phosphate + H(+)</text>
        <dbReference type="Rhea" id="RHEA:66380"/>
        <dbReference type="ChEBI" id="CHEBI:15377"/>
        <dbReference type="ChEBI" id="CHEBI:15378"/>
        <dbReference type="ChEBI" id="CHEBI:30616"/>
        <dbReference type="ChEBI" id="CHEBI:43474"/>
        <dbReference type="ChEBI" id="CHEBI:57925"/>
        <dbReference type="ChEBI" id="CHEBI:82982"/>
        <dbReference type="ChEBI" id="CHEBI:456216"/>
    </reaction>
    <physiologicalReaction direction="left-to-right" evidence="54">
        <dbReference type="Rhea" id="RHEA:66381"/>
    </physiologicalReaction>
</comment>
<feature type="transmembrane region" description="Helical" evidence="59">
    <location>
        <begin position="237"/>
        <end position="254"/>
    </location>
</feature>
<evidence type="ECO:0000256" key="18">
    <source>
        <dbReference type="ARBA" id="ARBA00022840"/>
    </source>
</evidence>
<feature type="compositionally biased region" description="Low complexity" evidence="58">
    <location>
        <begin position="620"/>
        <end position="633"/>
    </location>
</feature>
<feature type="transmembrane region" description="Helical" evidence="59">
    <location>
        <begin position="667"/>
        <end position="686"/>
    </location>
</feature>
<dbReference type="CDD" id="cd18601">
    <property type="entry name" value="ABC_6TM_MRP4_D2_like"/>
    <property type="match status" value="1"/>
</dbReference>
<comment type="catalytic activity">
    <reaction evidence="49">
        <text>taurochenodeoxycholate(in) + glutathione(in) + ATP + H2O = taurochenodeoxycholate(out) + glutathione(out) + ADP + phosphate + H(+)</text>
        <dbReference type="Rhea" id="RHEA:66412"/>
        <dbReference type="ChEBI" id="CHEBI:9407"/>
        <dbReference type="ChEBI" id="CHEBI:15377"/>
        <dbReference type="ChEBI" id="CHEBI:15378"/>
        <dbReference type="ChEBI" id="CHEBI:30616"/>
        <dbReference type="ChEBI" id="CHEBI:43474"/>
        <dbReference type="ChEBI" id="CHEBI:57925"/>
        <dbReference type="ChEBI" id="CHEBI:456216"/>
    </reaction>
    <physiologicalReaction direction="left-to-right" evidence="49">
        <dbReference type="Rhea" id="RHEA:66413"/>
    </physiologicalReaction>
</comment>
<keyword evidence="17" id="KW-0256">Endoplasmic reticulum</keyword>
<dbReference type="EC" id="7.6.2.3" evidence="30"/>
<comment type="similarity">
    <text evidence="7">Belongs to the ABC transporter superfamily. ABCC family. CFTR transporter (TC 3.A.1.202) subfamily.</text>
</comment>
<feature type="transmembrane region" description="Helical" evidence="59">
    <location>
        <begin position="134"/>
        <end position="157"/>
    </location>
</feature>
<evidence type="ECO:0000313" key="63">
    <source>
        <dbReference type="Proteomes" id="UP000472270"/>
    </source>
</evidence>
<comment type="catalytic activity">
    <reaction evidence="40">
        <text>an S-substituted glutathione(in) + ATP + H2O = an S-substituted glutathione(out) + ADP + phosphate + H(+)</text>
        <dbReference type="Rhea" id="RHEA:19121"/>
        <dbReference type="ChEBI" id="CHEBI:15377"/>
        <dbReference type="ChEBI" id="CHEBI:15378"/>
        <dbReference type="ChEBI" id="CHEBI:30616"/>
        <dbReference type="ChEBI" id="CHEBI:43474"/>
        <dbReference type="ChEBI" id="CHEBI:90779"/>
        <dbReference type="ChEBI" id="CHEBI:456216"/>
        <dbReference type="EC" id="7.6.2.3"/>
    </reaction>
    <physiologicalReaction direction="left-to-right" evidence="40">
        <dbReference type="Rhea" id="RHEA:19122"/>
    </physiologicalReaction>
</comment>
<feature type="domain" description="ABC transmembrane type-1" evidence="61">
    <location>
        <begin position="93"/>
        <end position="377"/>
    </location>
</feature>
<evidence type="ECO:0000256" key="21">
    <source>
        <dbReference type="ARBA" id="ARBA00023055"/>
    </source>
</evidence>
<comment type="catalytic activity">
    <reaction evidence="52">
        <text>taurocholate(in) + glutathione(in) + ATP + H2O = taurocholate(out) + glutathione(out) + ADP + phosphate + H(+)</text>
        <dbReference type="Rhea" id="RHEA:66404"/>
        <dbReference type="ChEBI" id="CHEBI:15377"/>
        <dbReference type="ChEBI" id="CHEBI:15378"/>
        <dbReference type="ChEBI" id="CHEBI:30616"/>
        <dbReference type="ChEBI" id="CHEBI:36257"/>
        <dbReference type="ChEBI" id="CHEBI:43474"/>
        <dbReference type="ChEBI" id="CHEBI:57925"/>
        <dbReference type="ChEBI" id="CHEBI:456216"/>
    </reaction>
    <physiologicalReaction direction="left-to-right" evidence="52">
        <dbReference type="Rhea" id="RHEA:66405"/>
    </physiologicalReaction>
</comment>
<dbReference type="FunFam" id="1.20.1560.10:FF:000014">
    <property type="entry name" value="Multidrug resistance-associated protein member 4"/>
    <property type="match status" value="1"/>
</dbReference>
<feature type="domain" description="ABC transporter" evidence="60">
    <location>
        <begin position="994"/>
        <end position="1227"/>
    </location>
</feature>
<feature type="domain" description="ABC transporter" evidence="60">
    <location>
        <begin position="412"/>
        <end position="599"/>
    </location>
</feature>
<evidence type="ECO:0000256" key="43">
    <source>
        <dbReference type="ARBA" id="ARBA00050117"/>
    </source>
</evidence>
<dbReference type="Gene3D" id="1.20.1560.10">
    <property type="entry name" value="ABC transporter type 1, transmembrane domain"/>
    <property type="match status" value="2"/>
</dbReference>
<dbReference type="InterPro" id="IPR036640">
    <property type="entry name" value="ABC1_TM_sf"/>
</dbReference>
<dbReference type="PROSITE" id="PS50929">
    <property type="entry name" value="ABC_TM1F"/>
    <property type="match status" value="2"/>
</dbReference>
<evidence type="ECO:0000256" key="11">
    <source>
        <dbReference type="ARBA" id="ARBA00022448"/>
    </source>
</evidence>
<keyword evidence="26" id="KW-0868">Chloride</keyword>
<dbReference type="Proteomes" id="UP000472270">
    <property type="component" value="Unassembled WGS sequence"/>
</dbReference>
<dbReference type="GO" id="GO:0031901">
    <property type="term" value="C:early endosome membrane"/>
    <property type="evidence" value="ECO:0007669"/>
    <property type="project" value="UniProtKB-SubCell"/>
</dbReference>
<keyword evidence="21" id="KW-0445">Lipid transport</keyword>
<keyword evidence="11" id="KW-0813">Transport</keyword>
<dbReference type="FunFam" id="3.40.50.300:FF:003802">
    <property type="entry name" value="Predicted protein"/>
    <property type="match status" value="1"/>
</dbReference>
<comment type="catalytic activity">
    <reaction evidence="44">
        <text>glycoursodeoxycholate(in) + glutathione(in) + ATP + H2O = glycoursodeoxycholate(out) + glutathione(out) + ADP + phosphate + H(+)</text>
        <dbReference type="Rhea" id="RHEA:66416"/>
        <dbReference type="ChEBI" id="CHEBI:15377"/>
        <dbReference type="ChEBI" id="CHEBI:15378"/>
        <dbReference type="ChEBI" id="CHEBI:30616"/>
        <dbReference type="ChEBI" id="CHEBI:43474"/>
        <dbReference type="ChEBI" id="CHEBI:57925"/>
        <dbReference type="ChEBI" id="CHEBI:132030"/>
        <dbReference type="ChEBI" id="CHEBI:456216"/>
    </reaction>
    <physiologicalReaction direction="left-to-right" evidence="44">
        <dbReference type="Rhea" id="RHEA:66417"/>
    </physiologicalReaction>
</comment>
<keyword evidence="14 59" id="KW-0812">Transmembrane</keyword>
<feature type="transmembrane region" description="Helical" evidence="59">
    <location>
        <begin position="178"/>
        <end position="198"/>
    </location>
</feature>
<dbReference type="Pfam" id="PF00664">
    <property type="entry name" value="ABC_membrane"/>
    <property type="match status" value="2"/>
</dbReference>
<organism evidence="62 63">
    <name type="scientific">Sinocyclocheilus rhinocerous</name>
    <dbReference type="NCBI Taxonomy" id="307959"/>
    <lineage>
        <taxon>Eukaryota</taxon>
        <taxon>Metazoa</taxon>
        <taxon>Chordata</taxon>
        <taxon>Craniata</taxon>
        <taxon>Vertebrata</taxon>
        <taxon>Euteleostomi</taxon>
        <taxon>Actinopterygii</taxon>
        <taxon>Neopterygii</taxon>
        <taxon>Teleostei</taxon>
        <taxon>Ostariophysi</taxon>
        <taxon>Cypriniformes</taxon>
        <taxon>Cyprinidae</taxon>
        <taxon>Cyprininae</taxon>
        <taxon>Sinocyclocheilus</taxon>
    </lineage>
</organism>
<evidence type="ECO:0000256" key="16">
    <source>
        <dbReference type="ARBA" id="ARBA00022753"/>
    </source>
</evidence>
<feature type="transmembrane region" description="Helical" evidence="59">
    <location>
        <begin position="793"/>
        <end position="815"/>
    </location>
</feature>
<evidence type="ECO:0000256" key="25">
    <source>
        <dbReference type="ARBA" id="ARBA00023180"/>
    </source>
</evidence>
<evidence type="ECO:0000256" key="34">
    <source>
        <dbReference type="ARBA" id="ARBA00034018"/>
    </source>
</evidence>
<feature type="domain" description="ABC transmembrane type-1" evidence="61">
    <location>
        <begin position="722"/>
        <end position="965"/>
    </location>
</feature>
<evidence type="ECO:0000256" key="53">
    <source>
        <dbReference type="ARBA" id="ARBA00052534"/>
    </source>
</evidence>
<evidence type="ECO:0000256" key="3">
    <source>
        <dbReference type="ARBA" id="ARBA00004424"/>
    </source>
</evidence>
<comment type="catalytic activity">
    <reaction evidence="51">
        <text>glycochenodeoxycholate(in) + glutathione(in) + ATP + H2O = glycochenodeoxycholate(out) + glutathione(out) + ADP + phosphate + H(+)</text>
        <dbReference type="Rhea" id="RHEA:66408"/>
        <dbReference type="ChEBI" id="CHEBI:15377"/>
        <dbReference type="ChEBI" id="CHEBI:15378"/>
        <dbReference type="ChEBI" id="CHEBI:30616"/>
        <dbReference type="ChEBI" id="CHEBI:36252"/>
        <dbReference type="ChEBI" id="CHEBI:43474"/>
        <dbReference type="ChEBI" id="CHEBI:57925"/>
        <dbReference type="ChEBI" id="CHEBI:456216"/>
    </reaction>
    <physiologicalReaction direction="left-to-right" evidence="51">
        <dbReference type="Rhea" id="RHEA:66409"/>
    </physiologicalReaction>
</comment>
<keyword evidence="25" id="KW-0325">Glycoprotein</keyword>
<dbReference type="SUPFAM" id="SSF52540">
    <property type="entry name" value="P-loop containing nucleoside triphosphate hydrolases"/>
    <property type="match status" value="2"/>
</dbReference>
<keyword evidence="13" id="KW-0597">Phosphoprotein</keyword>
<evidence type="ECO:0000256" key="8">
    <source>
        <dbReference type="ARBA" id="ARBA00012191"/>
    </source>
</evidence>
<evidence type="ECO:0000256" key="38">
    <source>
        <dbReference type="ARBA" id="ARBA00047523"/>
    </source>
</evidence>
<reference evidence="62" key="1">
    <citation type="submission" date="2025-08" db="UniProtKB">
        <authorList>
            <consortium name="Ensembl"/>
        </authorList>
    </citation>
    <scope>IDENTIFICATION</scope>
</reference>
<accession>A0A673JIX9</accession>
<evidence type="ECO:0000313" key="62">
    <source>
        <dbReference type="Ensembl" id="ENSSRHP00000050133.1"/>
    </source>
</evidence>
<dbReference type="InterPro" id="IPR030240">
    <property type="entry name" value="ABCC4_TMD1"/>
</dbReference>
<feature type="transmembrane region" description="Helical" evidence="59">
    <location>
        <begin position="906"/>
        <end position="926"/>
    </location>
</feature>
<evidence type="ECO:0000256" key="13">
    <source>
        <dbReference type="ARBA" id="ARBA00022553"/>
    </source>
</evidence>
<feature type="transmembrane region" description="Helical" evidence="59">
    <location>
        <begin position="210"/>
        <end position="230"/>
    </location>
</feature>
<evidence type="ECO:0000256" key="4">
    <source>
        <dbReference type="ARBA" id="ARBA00004477"/>
    </source>
</evidence>
<evidence type="ECO:0000256" key="37">
    <source>
        <dbReference type="ARBA" id="ARBA00047279"/>
    </source>
</evidence>
<dbReference type="InterPro" id="IPR047083">
    <property type="entry name" value="ABCC4_TMD2"/>
</dbReference>
<comment type="subunit">
    <text evidence="56">Interacts (via PDZ-binding motif) with SNX27 (via PDZ domain); this interaction accelerates MRP4 internalization.</text>
</comment>
<dbReference type="SUPFAM" id="SSF90123">
    <property type="entry name" value="ABC transporter transmembrane region"/>
    <property type="match status" value="2"/>
</dbReference>
<keyword evidence="18" id="KW-0067">ATP-binding</keyword>
<keyword evidence="12" id="KW-1003">Cell membrane</keyword>
<keyword evidence="19" id="KW-1278">Translocase</keyword>